<name>A0A4R4N8T3_9ACTN</name>
<evidence type="ECO:0000313" key="1">
    <source>
        <dbReference type="EMBL" id="TDC05348.1"/>
    </source>
</evidence>
<dbReference type="PANTHER" id="PTHR20883:SF48">
    <property type="entry name" value="ECTOINE DIOXYGENASE"/>
    <property type="match status" value="1"/>
</dbReference>
<gene>
    <name evidence="1" type="ORF">E1267_19730</name>
</gene>
<dbReference type="RefSeq" id="WP_132334055.1">
    <property type="nucleotide sequence ID" value="NZ_SMJZ01000071.1"/>
</dbReference>
<evidence type="ECO:0000313" key="2">
    <source>
        <dbReference type="Proteomes" id="UP000295157"/>
    </source>
</evidence>
<protein>
    <recommendedName>
        <fullName evidence="3">Phytanoyl-CoA dioxygenase</fullName>
    </recommendedName>
</protein>
<proteinExistence type="predicted"/>
<dbReference type="GO" id="GO:0005506">
    <property type="term" value="F:iron ion binding"/>
    <property type="evidence" value="ECO:0007669"/>
    <property type="project" value="UniProtKB-ARBA"/>
</dbReference>
<dbReference type="AlphaFoldDB" id="A0A4R4N8T3"/>
<dbReference type="Gene3D" id="2.60.120.620">
    <property type="entry name" value="q2cbj1_9rhob like domain"/>
    <property type="match status" value="1"/>
</dbReference>
<dbReference type="Proteomes" id="UP000295157">
    <property type="component" value="Unassembled WGS sequence"/>
</dbReference>
<accession>A0A4R4N8T3</accession>
<dbReference type="PANTHER" id="PTHR20883">
    <property type="entry name" value="PHYTANOYL-COA DIOXYGENASE DOMAIN CONTAINING 1"/>
    <property type="match status" value="1"/>
</dbReference>
<evidence type="ECO:0008006" key="3">
    <source>
        <dbReference type="Google" id="ProtNLM"/>
    </source>
</evidence>
<dbReference type="Pfam" id="PF05721">
    <property type="entry name" value="PhyH"/>
    <property type="match status" value="1"/>
</dbReference>
<organism evidence="1 2">
    <name type="scientific">Nonomuraea longispora</name>
    <dbReference type="NCBI Taxonomy" id="1848320"/>
    <lineage>
        <taxon>Bacteria</taxon>
        <taxon>Bacillati</taxon>
        <taxon>Actinomycetota</taxon>
        <taxon>Actinomycetes</taxon>
        <taxon>Streptosporangiales</taxon>
        <taxon>Streptosporangiaceae</taxon>
        <taxon>Nonomuraea</taxon>
    </lineage>
</organism>
<keyword evidence="2" id="KW-1185">Reference proteome</keyword>
<comment type="caution">
    <text evidence="1">The sequence shown here is derived from an EMBL/GenBank/DDBJ whole genome shotgun (WGS) entry which is preliminary data.</text>
</comment>
<sequence>MSIERQNGQIGHNADFFATHGFCVWRGLLAAAEVEGLRREVDDALAANHALPDAPIARATGTEGYYVPMMGDRTPLSRKLLTERLLPAAVGLLGTPVLPKPAKGILYRDSSPWHQDSADTSLTAVKMVTYLEPLTVADGALQVLPGSHRGSYGQALTEYRRRWPAAEPLFDERAEAAMWPGVPIATNPGDVIAFDVHLWHASIGGRDRRQWSVSYAADPVDDDGEAAVRDYLLSFLDVGHSYDPVAYPYFDPAWAQPPRPAFADRMAELLSSSQAPGRPTT</sequence>
<dbReference type="InterPro" id="IPR008775">
    <property type="entry name" value="Phytyl_CoA_dOase-like"/>
</dbReference>
<dbReference type="EMBL" id="SMJZ01000071">
    <property type="protein sequence ID" value="TDC05348.1"/>
    <property type="molecule type" value="Genomic_DNA"/>
</dbReference>
<dbReference type="SUPFAM" id="SSF51197">
    <property type="entry name" value="Clavaminate synthase-like"/>
    <property type="match status" value="1"/>
</dbReference>
<dbReference type="GO" id="GO:0016706">
    <property type="term" value="F:2-oxoglutarate-dependent dioxygenase activity"/>
    <property type="evidence" value="ECO:0007669"/>
    <property type="project" value="UniProtKB-ARBA"/>
</dbReference>
<dbReference type="OrthoDB" id="9796766at2"/>
<reference evidence="1 2" key="1">
    <citation type="submission" date="2019-02" db="EMBL/GenBank/DDBJ databases">
        <title>Draft genome sequences of novel Actinobacteria.</title>
        <authorList>
            <person name="Sahin N."/>
            <person name="Ay H."/>
            <person name="Saygin H."/>
        </authorList>
    </citation>
    <scope>NUCLEOTIDE SEQUENCE [LARGE SCALE GENOMIC DNA]</scope>
    <source>
        <strain evidence="1 2">KC201</strain>
    </source>
</reference>